<gene>
    <name evidence="1" type="ORF">F6X42_01510</name>
</gene>
<accession>A0ABR7PGC0</accession>
<dbReference type="EMBL" id="VZQQ01000001">
    <property type="protein sequence ID" value="MBC8745352.1"/>
    <property type="molecule type" value="Genomic_DNA"/>
</dbReference>
<dbReference type="RefSeq" id="WP_187632501.1">
    <property type="nucleotide sequence ID" value="NZ_VZQQ01000001.1"/>
</dbReference>
<evidence type="ECO:0000313" key="2">
    <source>
        <dbReference type="Proteomes" id="UP000736373"/>
    </source>
</evidence>
<sequence length="1246" mass="139452">MSHYSPFDVSSSKRFEVTVARNLPKILSKYSKRRALSAVSGLLTLPQFQANTYRLEILAHLIAANCTGETMVGPKNVLNWLNRQLGTHPVATMEDPPEDVFVTNIVSLKGEFLVLPGLWETPDDSLNLMLEVFERASVPTDEVLQPVYALLALSHFILQRAGLSRWTIERSVPKGPFPESIAVDWKATSVRAIVGRDELKQGGISLTHLQPFIFRADSDHASLAEHFEESPLQQCPLVEFADCIVLSLPTAVTYAARRYLLRKLLEQGQIRSFQEALNNVLMARAASYLNIGGRHMVEKVPLPDDAENCGALGRSAVFRLGQKRFFHLFVLWDDLEQSAVAGLLEPREYGSHEQAMINNHVTRVRSHVESIGSFAMGHTLGLFGHLGQAIAFDSPFSTPNWTFDLCRLQELEFILWDQAGALNRIALMLTQRARMEAQGYEFGNPSGLLNLYAYWLELDCHLSPPDLPRDRYAHVQLGNDHLTAFRVRHRRSMDRHCEPDVWGRWDTVFRANRDAVYPVLKSLPVYLSITRLRGGGRCFCIRVRGTSVWVSMIGRSVGERLGEFQHKAWEELQFLLPMALLGTTPPVQFAMPAVEVLLDLRTIRSIDEAKSLPQEDEEYLLSRHTEIPLVKVTAGAAFLRTFSGVSNDGERKLLAAVLDGLEAFRLPPRRTDEALVTSAERAKQALGAASAKVFHAFESYDPIEYLLSKEANPIYERPDEHVGAAQRTAFEFYPVQLKPRKLSPQDSCKALNQAVTHLMHQVAKKLSLFNQKKLVMHLLFLHESQLNDKLRWRSTARAVQALYGAADGVGAARKADAVRAEVSVTLRTLVEAAVCESSTNGGELPDDFSTDELYGLMCTLVSLGRHSETIYHGLSSSGITIYPSGAYAFSPDVLDEIGTPYRETAFAAGFADAAASYEDWVLPSEPQSPAATTNQYEGPVFRAAFKAEYCLEFSAFTEISAAIFDSFITGQQVVTAFTRDELLNFMGKRDVRACDVDAFLKCFALPARATWAPQSPVKVRDVEPWRFERRLSVMLRPLITCVEGDVTYYVVGMGTLRDSVTYLIDSTVNARFDKDVFESREMRSYVGGKVDEAGRHFTHEVASALRELGWNTEEEVKMTQLGAPKSPNLGDVDVLAWLPSGEVLAIECKRLKSARTISEIAQCCARFAGREGDHLHKHLRRMAWIRANHEHVAKYLKLSLTSMHIENPLVTNVEVPFSYVKDLPLPSDRIVSLGNLREFVAKTFQS</sequence>
<dbReference type="InterPro" id="IPR011335">
    <property type="entry name" value="Restrct_endonuc-II-like"/>
</dbReference>
<name>A0ABR7PGC0_9BURK</name>
<evidence type="ECO:0000313" key="1">
    <source>
        <dbReference type="EMBL" id="MBC8745352.1"/>
    </source>
</evidence>
<keyword evidence="2" id="KW-1185">Reference proteome</keyword>
<protein>
    <recommendedName>
        <fullName evidence="3">Restriction endonuclease</fullName>
    </recommendedName>
</protein>
<dbReference type="SUPFAM" id="SSF52980">
    <property type="entry name" value="Restriction endonuclease-like"/>
    <property type="match status" value="1"/>
</dbReference>
<dbReference type="Proteomes" id="UP000736373">
    <property type="component" value="Unassembled WGS sequence"/>
</dbReference>
<evidence type="ECO:0008006" key="3">
    <source>
        <dbReference type="Google" id="ProtNLM"/>
    </source>
</evidence>
<reference evidence="1 2" key="1">
    <citation type="submission" date="2019-09" db="EMBL/GenBank/DDBJ databases">
        <title>Paraburkholderia podalyriae sp. nov., A South African Podalyria-associated rhizobium.</title>
        <authorList>
            <person name="Mavima L."/>
            <person name="Beukes C.W."/>
            <person name="Palmer M."/>
            <person name="De Meyer S.E."/>
            <person name="James E.K."/>
            <person name="Maluk M."/>
            <person name="Avontuur J.R."/>
            <person name="Chan W.Y."/>
            <person name="Venter S.N."/>
            <person name="Steenkamp E.T."/>
        </authorList>
    </citation>
    <scope>NUCLEOTIDE SEQUENCE [LARGE SCALE GENOMIC DNA]</scope>
    <source>
        <strain evidence="1 2">WC7.3b</strain>
    </source>
</reference>
<comment type="caution">
    <text evidence="1">The sequence shown here is derived from an EMBL/GenBank/DDBJ whole genome shotgun (WGS) entry which is preliminary data.</text>
</comment>
<organism evidence="1 2">
    <name type="scientific">Paraburkholderia podalyriae</name>
    <dbReference type="NCBI Taxonomy" id="1938811"/>
    <lineage>
        <taxon>Bacteria</taxon>
        <taxon>Pseudomonadati</taxon>
        <taxon>Pseudomonadota</taxon>
        <taxon>Betaproteobacteria</taxon>
        <taxon>Burkholderiales</taxon>
        <taxon>Burkholderiaceae</taxon>
        <taxon>Paraburkholderia</taxon>
    </lineage>
</organism>
<proteinExistence type="predicted"/>